<evidence type="ECO:0000256" key="1">
    <source>
        <dbReference type="SAM" id="MobiDB-lite"/>
    </source>
</evidence>
<dbReference type="GeneID" id="30073387"/>
<reference evidence="2 3" key="1">
    <citation type="journal article" date="2010" name="Nature">
        <title>Comparative genomics reveals mobile pathogenicity chromosomes in Fusarium.</title>
        <authorList>
            <person name="Ma L.J."/>
            <person name="van der Does H.C."/>
            <person name="Borkovich K.A."/>
            <person name="Coleman J.J."/>
            <person name="Daboussi M.J."/>
            <person name="Di Pietro A."/>
            <person name="Dufresne M."/>
            <person name="Freitag M."/>
            <person name="Grabherr M."/>
            <person name="Henrissat B."/>
            <person name="Houterman P.M."/>
            <person name="Kang S."/>
            <person name="Shim W.B."/>
            <person name="Woloshuk C."/>
            <person name="Xie X."/>
            <person name="Xu J.R."/>
            <person name="Antoniw J."/>
            <person name="Baker S.E."/>
            <person name="Bluhm B.H."/>
            <person name="Breakspear A."/>
            <person name="Brown D.W."/>
            <person name="Butchko R.A."/>
            <person name="Chapman S."/>
            <person name="Coulson R."/>
            <person name="Coutinho P.M."/>
            <person name="Danchin E.G."/>
            <person name="Diener A."/>
            <person name="Gale L.R."/>
            <person name="Gardiner D.M."/>
            <person name="Goff S."/>
            <person name="Hammond-Kosack K.E."/>
            <person name="Hilburn K."/>
            <person name="Hua-Van A."/>
            <person name="Jonkers W."/>
            <person name="Kazan K."/>
            <person name="Kodira C.D."/>
            <person name="Koehrsen M."/>
            <person name="Kumar L."/>
            <person name="Lee Y.H."/>
            <person name="Li L."/>
            <person name="Manners J.M."/>
            <person name="Miranda-Saavedra D."/>
            <person name="Mukherjee M."/>
            <person name="Park G."/>
            <person name="Park J."/>
            <person name="Park S.Y."/>
            <person name="Proctor R.H."/>
            <person name="Regev A."/>
            <person name="Ruiz-Roldan M.C."/>
            <person name="Sain D."/>
            <person name="Sakthikumar S."/>
            <person name="Sykes S."/>
            <person name="Schwartz D.C."/>
            <person name="Turgeon B.G."/>
            <person name="Wapinski I."/>
            <person name="Yoder O."/>
            <person name="Young S."/>
            <person name="Zeng Q."/>
            <person name="Zhou S."/>
            <person name="Galagan J."/>
            <person name="Cuomo C.A."/>
            <person name="Kistler H.C."/>
            <person name="Rep M."/>
        </authorList>
    </citation>
    <scope>NUCLEOTIDE SEQUENCE [LARGE SCALE GENOMIC DNA]</scope>
    <source>
        <strain evidence="3">M3125 / FGSC 7600</strain>
    </source>
</reference>
<sequence>MTDTKGLGKTDQEGNSSASAPTELPPSYDIALSQSESQQQDQSQVTGNFPILVLDGTKIY</sequence>
<dbReference type="AlphaFoldDB" id="W7MPN3"/>
<keyword evidence="3" id="KW-1185">Reference proteome</keyword>
<evidence type="ECO:0000313" key="3">
    <source>
        <dbReference type="Proteomes" id="UP000009096"/>
    </source>
</evidence>
<dbReference type="Proteomes" id="UP000009096">
    <property type="component" value="Chromosome 5"/>
</dbReference>
<accession>W7MPN3</accession>
<dbReference type="EMBL" id="CM000582">
    <property type="protein sequence ID" value="EWG49555.1"/>
    <property type="molecule type" value="Genomic_DNA"/>
</dbReference>
<feature type="region of interest" description="Disordered" evidence="1">
    <location>
        <begin position="1"/>
        <end position="48"/>
    </location>
</feature>
<organism evidence="2 3">
    <name type="scientific">Gibberella moniliformis (strain M3125 / FGSC 7600)</name>
    <name type="common">Maize ear and stalk rot fungus</name>
    <name type="synonym">Fusarium verticillioides</name>
    <dbReference type="NCBI Taxonomy" id="334819"/>
    <lineage>
        <taxon>Eukaryota</taxon>
        <taxon>Fungi</taxon>
        <taxon>Dikarya</taxon>
        <taxon>Ascomycota</taxon>
        <taxon>Pezizomycotina</taxon>
        <taxon>Sordariomycetes</taxon>
        <taxon>Hypocreomycetidae</taxon>
        <taxon>Hypocreales</taxon>
        <taxon>Nectriaceae</taxon>
        <taxon>Fusarium</taxon>
        <taxon>Fusarium fujikuroi species complex</taxon>
    </lineage>
</organism>
<dbReference type="RefSeq" id="XP_018755746.1">
    <property type="nucleotide sequence ID" value="XM_018905732.1"/>
</dbReference>
<name>W7MPN3_GIBM7</name>
<proteinExistence type="predicted"/>
<feature type="compositionally biased region" description="Basic and acidic residues" evidence="1">
    <location>
        <begin position="1"/>
        <end position="12"/>
    </location>
</feature>
<dbReference type="EMBL" id="DS022253">
    <property type="protein sequence ID" value="EWG49555.1"/>
    <property type="molecule type" value="Genomic_DNA"/>
</dbReference>
<evidence type="ECO:0000313" key="2">
    <source>
        <dbReference type="EMBL" id="EWG49555.1"/>
    </source>
</evidence>
<dbReference type="KEGG" id="fvr:FVEG_16511"/>
<dbReference type="VEuPathDB" id="FungiDB:FVEG_16511"/>
<feature type="compositionally biased region" description="Low complexity" evidence="1">
    <location>
        <begin position="33"/>
        <end position="44"/>
    </location>
</feature>
<gene>
    <name evidence="2" type="ORF">FVEG_16511</name>
</gene>
<protein>
    <submittedName>
        <fullName evidence="2">Uncharacterized protein</fullName>
    </submittedName>
</protein>